<feature type="non-terminal residue" evidence="2">
    <location>
        <position position="126"/>
    </location>
</feature>
<dbReference type="AlphaFoldDB" id="A0A381SQN7"/>
<gene>
    <name evidence="2" type="ORF">METZ01_LOCUS58482</name>
</gene>
<organism evidence="2">
    <name type="scientific">marine metagenome</name>
    <dbReference type="NCBI Taxonomy" id="408172"/>
    <lineage>
        <taxon>unclassified sequences</taxon>
        <taxon>metagenomes</taxon>
        <taxon>ecological metagenomes</taxon>
    </lineage>
</organism>
<sequence length="126" mass="13426">MLAISFREQIVTAVVTTVLVVLVADITLVDLPTVAESPALSNVSTPLPEPRTPLRFIATAYCKGQTTRSGVRVRSGIAASDPSILPLGSIIQVSAAGDYDGLYTILDTGPAIQGRMIDIYIWSCYE</sequence>
<accession>A0A381SQN7</accession>
<evidence type="ECO:0000259" key="1">
    <source>
        <dbReference type="Pfam" id="PF06725"/>
    </source>
</evidence>
<dbReference type="GO" id="GO:0009254">
    <property type="term" value="P:peptidoglycan turnover"/>
    <property type="evidence" value="ECO:0007669"/>
    <property type="project" value="InterPro"/>
</dbReference>
<feature type="domain" description="3D" evidence="1">
    <location>
        <begin position="79"/>
        <end position="121"/>
    </location>
</feature>
<dbReference type="SUPFAM" id="SSF50685">
    <property type="entry name" value="Barwin-like endoglucanases"/>
    <property type="match status" value="1"/>
</dbReference>
<dbReference type="EMBL" id="UINC01003359">
    <property type="protein sequence ID" value="SVA05628.1"/>
    <property type="molecule type" value="Genomic_DNA"/>
</dbReference>
<proteinExistence type="predicted"/>
<reference evidence="2" key="1">
    <citation type="submission" date="2018-05" db="EMBL/GenBank/DDBJ databases">
        <authorList>
            <person name="Lanie J.A."/>
            <person name="Ng W.-L."/>
            <person name="Kazmierczak K.M."/>
            <person name="Andrzejewski T.M."/>
            <person name="Davidsen T.M."/>
            <person name="Wayne K.J."/>
            <person name="Tettelin H."/>
            <person name="Glass J.I."/>
            <person name="Rusch D."/>
            <person name="Podicherti R."/>
            <person name="Tsui H.-C.T."/>
            <person name="Winkler M.E."/>
        </authorList>
    </citation>
    <scope>NUCLEOTIDE SEQUENCE</scope>
</reference>
<evidence type="ECO:0000313" key="2">
    <source>
        <dbReference type="EMBL" id="SVA05628.1"/>
    </source>
</evidence>
<dbReference type="Gene3D" id="2.40.40.10">
    <property type="entry name" value="RlpA-like domain"/>
    <property type="match status" value="1"/>
</dbReference>
<name>A0A381SQN7_9ZZZZ</name>
<dbReference type="InterPro" id="IPR036908">
    <property type="entry name" value="RlpA-like_sf"/>
</dbReference>
<dbReference type="CDD" id="cd22784">
    <property type="entry name" value="DPBB_MltA_YuiC-like"/>
    <property type="match status" value="1"/>
</dbReference>
<dbReference type="Pfam" id="PF06725">
    <property type="entry name" value="3D"/>
    <property type="match status" value="1"/>
</dbReference>
<dbReference type="InterPro" id="IPR010611">
    <property type="entry name" value="3D_dom"/>
</dbReference>
<dbReference type="GO" id="GO:0004553">
    <property type="term" value="F:hydrolase activity, hydrolyzing O-glycosyl compounds"/>
    <property type="evidence" value="ECO:0007669"/>
    <property type="project" value="InterPro"/>
</dbReference>
<dbReference type="GO" id="GO:0019867">
    <property type="term" value="C:outer membrane"/>
    <property type="evidence" value="ECO:0007669"/>
    <property type="project" value="InterPro"/>
</dbReference>
<protein>
    <recommendedName>
        <fullName evidence="1">3D domain-containing protein</fullName>
    </recommendedName>
</protein>